<name>A0A067KDV5_JATCU</name>
<keyword evidence="5" id="KW-1185">Reference proteome</keyword>
<comment type="similarity">
    <text evidence="1">Belongs to the fantastic four family.</text>
</comment>
<dbReference type="PANTHER" id="PTHR33155">
    <property type="entry name" value="FANTASTIC FOUR-LIKE PROTEIN (DUF3049)"/>
    <property type="match status" value="1"/>
</dbReference>
<dbReference type="AlphaFoldDB" id="A0A067KDV5"/>
<evidence type="ECO:0000256" key="1">
    <source>
        <dbReference type="ARBA" id="ARBA00008690"/>
    </source>
</evidence>
<dbReference type="Pfam" id="PF11250">
    <property type="entry name" value="FAF"/>
    <property type="match status" value="1"/>
</dbReference>
<sequence>MAACGSLQHIFEKPLSQTPATLLESLSSWNQIKPVKPIEQSSFTEIFGELHFEENSQSTSSPPSFPVSSFSSASSSFIDIIPRAAPSNINKNDNIDNQNDNKKIPSLDFFSATPKNHQYTGFHKNGDSFSPRNYENLQLCTEGLGFESLDDVEDLKNDINEDWQHQEDKVSFTRHSALENQSGEIRRSRSSGRAFPPPISCIGKSGKPWVSFKSYRHDGRFVLKQILTPSQEFLHAHRENGRLKLHLVQPRDEILEEEDEDEEVVEEENEENYSEDDEGDEDEETGNKNDKVDDG</sequence>
<feature type="compositionally biased region" description="Basic and acidic residues" evidence="2">
    <location>
        <begin position="285"/>
        <end position="295"/>
    </location>
</feature>
<evidence type="ECO:0000256" key="2">
    <source>
        <dbReference type="SAM" id="MobiDB-lite"/>
    </source>
</evidence>
<dbReference type="Proteomes" id="UP000027138">
    <property type="component" value="Unassembled WGS sequence"/>
</dbReference>
<dbReference type="InterPro" id="IPR046431">
    <property type="entry name" value="FAF_dom"/>
</dbReference>
<reference evidence="4 5" key="1">
    <citation type="journal article" date="2014" name="PLoS ONE">
        <title>Global Analysis of Gene Expression Profiles in Physic Nut (Jatropha curcas L.) Seedlings Exposed to Salt Stress.</title>
        <authorList>
            <person name="Zhang L."/>
            <person name="Zhang C."/>
            <person name="Wu P."/>
            <person name="Chen Y."/>
            <person name="Li M."/>
            <person name="Jiang H."/>
            <person name="Wu G."/>
        </authorList>
    </citation>
    <scope>NUCLEOTIDE SEQUENCE [LARGE SCALE GENOMIC DNA]</scope>
    <source>
        <strain evidence="5">cv. GZQX0401</strain>
        <tissue evidence="4">Young leaves</tissue>
    </source>
</reference>
<dbReference type="KEGG" id="jcu:105637296"/>
<dbReference type="OrthoDB" id="676808at2759"/>
<gene>
    <name evidence="4" type="ORF">JCGZ_12692</name>
</gene>
<proteinExistence type="inferred from homology"/>
<dbReference type="PANTHER" id="PTHR33155:SF9">
    <property type="entry name" value="FANTASTIC FOUR-LIKE PROTEIN (DUF3049)"/>
    <property type="match status" value="1"/>
</dbReference>
<feature type="compositionally biased region" description="Acidic residues" evidence="2">
    <location>
        <begin position="254"/>
        <end position="284"/>
    </location>
</feature>
<dbReference type="InterPro" id="IPR021410">
    <property type="entry name" value="FAF"/>
</dbReference>
<organism evidence="4 5">
    <name type="scientific">Jatropha curcas</name>
    <name type="common">Barbados nut</name>
    <dbReference type="NCBI Taxonomy" id="180498"/>
    <lineage>
        <taxon>Eukaryota</taxon>
        <taxon>Viridiplantae</taxon>
        <taxon>Streptophyta</taxon>
        <taxon>Embryophyta</taxon>
        <taxon>Tracheophyta</taxon>
        <taxon>Spermatophyta</taxon>
        <taxon>Magnoliopsida</taxon>
        <taxon>eudicotyledons</taxon>
        <taxon>Gunneridae</taxon>
        <taxon>Pentapetalae</taxon>
        <taxon>rosids</taxon>
        <taxon>fabids</taxon>
        <taxon>Malpighiales</taxon>
        <taxon>Euphorbiaceae</taxon>
        <taxon>Crotonoideae</taxon>
        <taxon>Jatropheae</taxon>
        <taxon>Jatropha</taxon>
    </lineage>
</organism>
<protein>
    <recommendedName>
        <fullName evidence="3">FAF domain-containing protein</fullName>
    </recommendedName>
</protein>
<evidence type="ECO:0000313" key="5">
    <source>
        <dbReference type="Proteomes" id="UP000027138"/>
    </source>
</evidence>
<dbReference type="STRING" id="180498.A0A067KDV5"/>
<feature type="region of interest" description="Disordered" evidence="2">
    <location>
        <begin position="251"/>
        <end position="295"/>
    </location>
</feature>
<evidence type="ECO:0000313" key="4">
    <source>
        <dbReference type="EMBL" id="KDP34411.1"/>
    </source>
</evidence>
<feature type="domain" description="FAF" evidence="3">
    <location>
        <begin position="194"/>
        <end position="247"/>
    </location>
</feature>
<dbReference type="EMBL" id="KK914530">
    <property type="protein sequence ID" value="KDP34411.1"/>
    <property type="molecule type" value="Genomic_DNA"/>
</dbReference>
<accession>A0A067KDV5</accession>
<evidence type="ECO:0000259" key="3">
    <source>
        <dbReference type="Pfam" id="PF11250"/>
    </source>
</evidence>